<evidence type="ECO:0000256" key="1">
    <source>
        <dbReference type="ARBA" id="ARBA00004604"/>
    </source>
</evidence>
<evidence type="ECO:0000313" key="12">
    <source>
        <dbReference type="EMBL" id="PFH57231.1"/>
    </source>
</evidence>
<feature type="compositionally biased region" description="Acidic residues" evidence="11">
    <location>
        <begin position="60"/>
        <end position="86"/>
    </location>
</feature>
<comment type="function">
    <text evidence="9 10">Component of the 90S pre-ribosome involved in the maturation of rRNAs. Required for early cleavages of the pre-RNAs in the 40S ribosomal subunit maturation pathway.</text>
</comment>
<keyword evidence="8 10" id="KW-0687">Ribonucleoprotein</keyword>
<sequence>MSSSLSRFPIPIYFGADGALRTQQQQQQPVFYFPRMAPPKRKFAQLDLGRRVRARKQEEWEPEPAPESEEPSSDDGTDEDVSDADCDTAPAAVGLSTVSFGALARAQASLPAKTKQPLPETTTSTEHNSSSSSSKKAQKPKPKRTSKHAPTEQTSKRPVSRLREIIADPRRKPRDPRFDPLVSRGDETKAKKAYAFLDDYRESEMKDLRAQIKKAKGDAADHLKRQLKSLESKKLARKKKEEEEELLREHRQQEKELVAQGKKPFYLKKSEQKKQLLTKRYEGMTSRQVDKAIERRTKKIAGREKKELFSLQRPRVR</sequence>
<evidence type="ECO:0000256" key="3">
    <source>
        <dbReference type="ARBA" id="ARBA00011167"/>
    </source>
</evidence>
<evidence type="ECO:0000313" key="13">
    <source>
        <dbReference type="Proteomes" id="UP000037136"/>
    </source>
</evidence>
<evidence type="ECO:0000256" key="7">
    <source>
        <dbReference type="ARBA" id="ARBA00023242"/>
    </source>
</evidence>
<feature type="region of interest" description="Disordered" evidence="11">
    <location>
        <begin position="109"/>
        <end position="186"/>
    </location>
</feature>
<evidence type="ECO:0000256" key="10">
    <source>
        <dbReference type="RuleBase" id="RU368027"/>
    </source>
</evidence>
<keyword evidence="5 10" id="KW-0698">rRNA processing</keyword>
<dbReference type="InterPro" id="IPR009292">
    <property type="entry name" value="RRP36"/>
</dbReference>
<evidence type="ECO:0000256" key="8">
    <source>
        <dbReference type="ARBA" id="ARBA00023274"/>
    </source>
</evidence>
<dbReference type="OrthoDB" id="448446at2759"/>
<proteinExistence type="inferred from homology"/>
<dbReference type="AlphaFoldDB" id="A0A2A9P8B7"/>
<comment type="caution">
    <text evidence="12">The sequence shown here is derived from an EMBL/GenBank/DDBJ whole genome shotgun (WGS) entry which is preliminary data.</text>
</comment>
<comment type="similarity">
    <text evidence="2 10">Belongs to the RRP36 family.</text>
</comment>
<protein>
    <recommendedName>
        <fullName evidence="10">rRNA biogenesis protein RRP36</fullName>
    </recommendedName>
</protein>
<dbReference type="GO" id="GO:0030686">
    <property type="term" value="C:90S preribosome"/>
    <property type="evidence" value="ECO:0007669"/>
    <property type="project" value="TreeGrafter"/>
</dbReference>
<evidence type="ECO:0000256" key="9">
    <source>
        <dbReference type="ARBA" id="ARBA00025053"/>
    </source>
</evidence>
<feature type="compositionally biased region" description="Basic and acidic residues" evidence="11">
    <location>
        <begin position="247"/>
        <end position="257"/>
    </location>
</feature>
<feature type="compositionally biased region" description="Low complexity" evidence="11">
    <location>
        <begin position="121"/>
        <end position="135"/>
    </location>
</feature>
<comment type="subcellular location">
    <subcellularLocation>
        <location evidence="1 10">Nucleus</location>
        <location evidence="1 10">Nucleolus</location>
    </subcellularLocation>
</comment>
<evidence type="ECO:0000256" key="6">
    <source>
        <dbReference type="ARBA" id="ARBA00023054"/>
    </source>
</evidence>
<evidence type="ECO:0000256" key="2">
    <source>
        <dbReference type="ARBA" id="ARBA00009418"/>
    </source>
</evidence>
<dbReference type="GO" id="GO:0000462">
    <property type="term" value="P:maturation of SSU-rRNA from tricistronic rRNA transcript (SSU-rRNA, 5.8S rRNA, LSU-rRNA)"/>
    <property type="evidence" value="ECO:0007669"/>
    <property type="project" value="TreeGrafter"/>
</dbReference>
<accession>A0A2A9P8B7</accession>
<dbReference type="Proteomes" id="UP000037136">
    <property type="component" value="Unassembled WGS sequence"/>
</dbReference>
<keyword evidence="7 10" id="KW-0539">Nucleus</keyword>
<feature type="compositionally biased region" description="Basic residues" evidence="11">
    <location>
        <begin position="136"/>
        <end position="147"/>
    </location>
</feature>
<dbReference type="PANTHER" id="PTHR21738:SF0">
    <property type="entry name" value="RIBOSOMAL RNA PROCESSING PROTEIN 36 HOMOLOG"/>
    <property type="match status" value="1"/>
</dbReference>
<dbReference type="PANTHER" id="PTHR21738">
    <property type="entry name" value="RIBOSOMAL RNA PROCESSING PROTEIN 36 HOMOLOG"/>
    <property type="match status" value="1"/>
</dbReference>
<dbReference type="STRING" id="268505.A0A2A9P8B7"/>
<evidence type="ECO:0000256" key="5">
    <source>
        <dbReference type="ARBA" id="ARBA00022552"/>
    </source>
</evidence>
<dbReference type="Pfam" id="PF06102">
    <property type="entry name" value="RRP36"/>
    <property type="match status" value="1"/>
</dbReference>
<dbReference type="EMBL" id="LAZP02000437">
    <property type="protein sequence ID" value="PFH57231.1"/>
    <property type="molecule type" value="Genomic_DNA"/>
</dbReference>
<evidence type="ECO:0000256" key="11">
    <source>
        <dbReference type="SAM" id="MobiDB-lite"/>
    </source>
</evidence>
<feature type="region of interest" description="Disordered" evidence="11">
    <location>
        <begin position="42"/>
        <end position="90"/>
    </location>
</feature>
<keyword evidence="4 10" id="KW-0690">Ribosome biogenesis</keyword>
<comment type="subunit">
    <text evidence="3 10">Associates with 90S and pre-40S pre-ribosomal particles.</text>
</comment>
<feature type="compositionally biased region" description="Basic and acidic residues" evidence="11">
    <location>
        <begin position="161"/>
        <end position="186"/>
    </location>
</feature>
<reference evidence="12 13" key="2">
    <citation type="journal article" date="2017" name="Sci. Rep.">
        <title>Ant-infecting Ophiocordyceps genomes reveal a high diversity of potential behavioral manipulation genes and a possible major role for enterotoxins.</title>
        <authorList>
            <person name="de Bekker C."/>
            <person name="Ohm R.A."/>
            <person name="Evans H.C."/>
            <person name="Brachmann A."/>
            <person name="Hughes D.P."/>
        </authorList>
    </citation>
    <scope>NUCLEOTIDE SEQUENCE [LARGE SCALE GENOMIC DNA]</scope>
    <source>
        <strain evidence="12 13">SC16a</strain>
    </source>
</reference>
<gene>
    <name evidence="12" type="ORF">XA68_15335</name>
</gene>
<keyword evidence="6" id="KW-0175">Coiled coil</keyword>
<organism evidence="12 13">
    <name type="scientific">Ophiocordyceps unilateralis</name>
    <name type="common">Zombie-ant fungus</name>
    <name type="synonym">Torrubia unilateralis</name>
    <dbReference type="NCBI Taxonomy" id="268505"/>
    <lineage>
        <taxon>Eukaryota</taxon>
        <taxon>Fungi</taxon>
        <taxon>Dikarya</taxon>
        <taxon>Ascomycota</taxon>
        <taxon>Pezizomycotina</taxon>
        <taxon>Sordariomycetes</taxon>
        <taxon>Hypocreomycetidae</taxon>
        <taxon>Hypocreales</taxon>
        <taxon>Ophiocordycipitaceae</taxon>
        <taxon>Ophiocordyceps</taxon>
    </lineage>
</organism>
<keyword evidence="13" id="KW-1185">Reference proteome</keyword>
<name>A0A2A9P8B7_OPHUN</name>
<feature type="region of interest" description="Disordered" evidence="11">
    <location>
        <begin position="234"/>
        <end position="263"/>
    </location>
</feature>
<dbReference type="GO" id="GO:0005730">
    <property type="term" value="C:nucleolus"/>
    <property type="evidence" value="ECO:0007669"/>
    <property type="project" value="UniProtKB-SubCell"/>
</dbReference>
<reference evidence="12 13" key="1">
    <citation type="journal article" date="2015" name="BMC Genomics">
        <title>Gene expression during zombie ant biting behavior reflects the complexity underlying fungal parasitic behavioral manipulation.</title>
        <authorList>
            <person name="de Bekker C."/>
            <person name="Ohm R.A."/>
            <person name="Loreto R.G."/>
            <person name="Sebastian A."/>
            <person name="Albert I."/>
            <person name="Merrow M."/>
            <person name="Brachmann A."/>
            <person name="Hughes D.P."/>
        </authorList>
    </citation>
    <scope>NUCLEOTIDE SEQUENCE [LARGE SCALE GENOMIC DNA]</scope>
    <source>
        <strain evidence="12 13">SC16a</strain>
    </source>
</reference>
<evidence type="ECO:0000256" key="4">
    <source>
        <dbReference type="ARBA" id="ARBA00022517"/>
    </source>
</evidence>